<keyword evidence="3 4" id="KW-0833">Ubl conjugation pathway</keyword>
<dbReference type="Pfam" id="PF03931">
    <property type="entry name" value="Skp1_POZ"/>
    <property type="match status" value="1"/>
</dbReference>
<dbReference type="InterPro" id="IPR036296">
    <property type="entry name" value="SKP1-like_dim_sf"/>
</dbReference>
<protein>
    <recommendedName>
        <fullName evidence="4">SKP1-like protein</fullName>
    </recommendedName>
</protein>
<dbReference type="Pfam" id="PF01466">
    <property type="entry name" value="Skp1"/>
    <property type="match status" value="1"/>
</dbReference>
<sequence length="194" mass="22012">MVEKDCESNSIALELAEEELKTLTITEGEPSNVKEKEPPRETTVNLKTADGVTFEVKASIAKQMETVQTFVDASVHDGADMAPIPLPNVSSGDLRRILEYCEVRASMERGKEKKEFDEIFMKALSGDEMKRLLLVANYLGMKEFLDFMCRGIADMLQNKSVEYARDFFGIVGDYTTDEEEEYRQEHAWAFQADD</sequence>
<evidence type="ECO:0000256" key="4">
    <source>
        <dbReference type="PIRNR" id="PIRNR028729"/>
    </source>
</evidence>
<accession>A0ABD1M5G7</accession>
<dbReference type="SUPFAM" id="SSF54695">
    <property type="entry name" value="POZ domain"/>
    <property type="match status" value="1"/>
</dbReference>
<reference evidence="7 8" key="1">
    <citation type="submission" date="2024-08" db="EMBL/GenBank/DDBJ databases">
        <title>Insights into the chromosomal genome structure of Flemingia macrophylla.</title>
        <authorList>
            <person name="Ding Y."/>
            <person name="Zhao Y."/>
            <person name="Bi W."/>
            <person name="Wu M."/>
            <person name="Zhao G."/>
            <person name="Gong Y."/>
            <person name="Li W."/>
            <person name="Zhang P."/>
        </authorList>
    </citation>
    <scope>NUCLEOTIDE SEQUENCE [LARGE SCALE GENOMIC DNA]</scope>
    <source>
        <strain evidence="7">DYQJB</strain>
        <tissue evidence="7">Leaf</tissue>
    </source>
</reference>
<dbReference type="InterPro" id="IPR016073">
    <property type="entry name" value="Skp1_comp_POZ"/>
</dbReference>
<keyword evidence="8" id="KW-1185">Reference proteome</keyword>
<evidence type="ECO:0000313" key="8">
    <source>
        <dbReference type="Proteomes" id="UP001603857"/>
    </source>
</evidence>
<dbReference type="InterPro" id="IPR011333">
    <property type="entry name" value="SKP1/BTB/POZ_sf"/>
</dbReference>
<evidence type="ECO:0000259" key="5">
    <source>
        <dbReference type="Pfam" id="PF01466"/>
    </source>
</evidence>
<comment type="pathway">
    <text evidence="1 4">Protein modification; protein ubiquitination.</text>
</comment>
<evidence type="ECO:0000256" key="1">
    <source>
        <dbReference type="ARBA" id="ARBA00004906"/>
    </source>
</evidence>
<gene>
    <name evidence="7" type="ORF">Fmac_018605</name>
</gene>
<evidence type="ECO:0000313" key="7">
    <source>
        <dbReference type="EMBL" id="KAL2331024.1"/>
    </source>
</evidence>
<dbReference type="PANTHER" id="PTHR11165">
    <property type="entry name" value="SKP1"/>
    <property type="match status" value="1"/>
</dbReference>
<dbReference type="AlphaFoldDB" id="A0ABD1M5G7"/>
<dbReference type="GO" id="GO:0016567">
    <property type="term" value="P:protein ubiquitination"/>
    <property type="evidence" value="ECO:0007669"/>
    <property type="project" value="UniProtKB-UniRule"/>
</dbReference>
<dbReference type="SMART" id="SM00512">
    <property type="entry name" value="Skp1"/>
    <property type="match status" value="1"/>
</dbReference>
<dbReference type="InterPro" id="IPR016072">
    <property type="entry name" value="Skp1_comp_dimer"/>
</dbReference>
<feature type="domain" description="SKP1 component POZ" evidence="6">
    <location>
        <begin position="44"/>
        <end position="102"/>
    </location>
</feature>
<name>A0ABD1M5G7_9FABA</name>
<comment type="caution">
    <text evidence="7">The sequence shown here is derived from an EMBL/GenBank/DDBJ whole genome shotgun (WGS) entry which is preliminary data.</text>
</comment>
<organism evidence="7 8">
    <name type="scientific">Flemingia macrophylla</name>
    <dbReference type="NCBI Taxonomy" id="520843"/>
    <lineage>
        <taxon>Eukaryota</taxon>
        <taxon>Viridiplantae</taxon>
        <taxon>Streptophyta</taxon>
        <taxon>Embryophyta</taxon>
        <taxon>Tracheophyta</taxon>
        <taxon>Spermatophyta</taxon>
        <taxon>Magnoliopsida</taxon>
        <taxon>eudicotyledons</taxon>
        <taxon>Gunneridae</taxon>
        <taxon>Pentapetalae</taxon>
        <taxon>rosids</taxon>
        <taxon>fabids</taxon>
        <taxon>Fabales</taxon>
        <taxon>Fabaceae</taxon>
        <taxon>Papilionoideae</taxon>
        <taxon>50 kb inversion clade</taxon>
        <taxon>NPAAA clade</taxon>
        <taxon>indigoferoid/millettioid clade</taxon>
        <taxon>Phaseoleae</taxon>
        <taxon>Flemingia</taxon>
    </lineage>
</organism>
<dbReference type="Proteomes" id="UP001603857">
    <property type="component" value="Unassembled WGS sequence"/>
</dbReference>
<dbReference type="GO" id="GO:0009867">
    <property type="term" value="P:jasmonic acid mediated signaling pathway"/>
    <property type="evidence" value="ECO:0007669"/>
    <property type="project" value="UniProtKB-ARBA"/>
</dbReference>
<comment type="subunit">
    <text evidence="4">Part of a SCF (SKP1-cullin-F-box) protein ligase complex.</text>
</comment>
<comment type="similarity">
    <text evidence="2 4">Belongs to the SKP1 family.</text>
</comment>
<comment type="function">
    <text evidence="4">Involved in ubiquitination and subsequent proteasomal degradation of target proteins. Together with CUL1, RBX1 and a F-box protein, it forms a SCF E3 ubiquitin ligase complex. The functional specificity of this complex depends on the type of F-box protein. In the SCF complex, it serves as an adapter that links the F-box protein to CUL1.</text>
</comment>
<dbReference type="InterPro" id="IPR016897">
    <property type="entry name" value="SKP1"/>
</dbReference>
<proteinExistence type="inferred from homology"/>
<dbReference type="InterPro" id="IPR001232">
    <property type="entry name" value="SKP1-like"/>
</dbReference>
<dbReference type="EMBL" id="JBGMDY010000006">
    <property type="protein sequence ID" value="KAL2331024.1"/>
    <property type="molecule type" value="Genomic_DNA"/>
</dbReference>
<feature type="domain" description="SKP1 component dimerisation" evidence="5">
    <location>
        <begin position="142"/>
        <end position="189"/>
    </location>
</feature>
<dbReference type="PIRSF" id="PIRSF028729">
    <property type="entry name" value="E3_ubiquit_lig_SCF_Skp"/>
    <property type="match status" value="1"/>
</dbReference>
<dbReference type="SUPFAM" id="SSF81382">
    <property type="entry name" value="Skp1 dimerisation domain-like"/>
    <property type="match status" value="1"/>
</dbReference>
<evidence type="ECO:0000256" key="2">
    <source>
        <dbReference type="ARBA" id="ARBA00009993"/>
    </source>
</evidence>
<evidence type="ECO:0000259" key="6">
    <source>
        <dbReference type="Pfam" id="PF03931"/>
    </source>
</evidence>
<dbReference type="Gene3D" id="3.30.710.10">
    <property type="entry name" value="Potassium Channel Kv1.1, Chain A"/>
    <property type="match status" value="1"/>
</dbReference>
<evidence type="ECO:0000256" key="3">
    <source>
        <dbReference type="ARBA" id="ARBA00022786"/>
    </source>
</evidence>